<name>A0A6P4HQY9_DROKI</name>
<evidence type="ECO:0000313" key="2">
    <source>
        <dbReference type="Proteomes" id="UP001652661"/>
    </source>
</evidence>
<dbReference type="Proteomes" id="UP001652661">
    <property type="component" value="Chromosome X"/>
</dbReference>
<gene>
    <name evidence="3" type="primary">LOC108071676</name>
</gene>
<feature type="chain" id="PRO_5028265422" evidence="1">
    <location>
        <begin position="19"/>
        <end position="302"/>
    </location>
</feature>
<feature type="signal peptide" evidence="1">
    <location>
        <begin position="1"/>
        <end position="18"/>
    </location>
</feature>
<dbReference type="RefSeq" id="XP_017017970.1">
    <property type="nucleotide sequence ID" value="XM_017162481.2"/>
</dbReference>
<proteinExistence type="predicted"/>
<organism evidence="2 3">
    <name type="scientific">Drosophila kikkawai</name>
    <name type="common">Fruit fly</name>
    <dbReference type="NCBI Taxonomy" id="30033"/>
    <lineage>
        <taxon>Eukaryota</taxon>
        <taxon>Metazoa</taxon>
        <taxon>Ecdysozoa</taxon>
        <taxon>Arthropoda</taxon>
        <taxon>Hexapoda</taxon>
        <taxon>Insecta</taxon>
        <taxon>Pterygota</taxon>
        <taxon>Neoptera</taxon>
        <taxon>Endopterygota</taxon>
        <taxon>Diptera</taxon>
        <taxon>Brachycera</taxon>
        <taxon>Muscomorpha</taxon>
        <taxon>Ephydroidea</taxon>
        <taxon>Drosophilidae</taxon>
        <taxon>Drosophila</taxon>
        <taxon>Sophophora</taxon>
    </lineage>
</organism>
<protein>
    <submittedName>
        <fullName evidence="3">Uncharacterized protein</fullName>
    </submittedName>
</protein>
<evidence type="ECO:0000313" key="3">
    <source>
        <dbReference type="RefSeq" id="XP_017017970.1"/>
    </source>
</evidence>
<dbReference type="AlphaFoldDB" id="A0A6P4HQY9"/>
<reference evidence="3" key="1">
    <citation type="submission" date="2025-08" db="UniProtKB">
        <authorList>
            <consortium name="RefSeq"/>
        </authorList>
    </citation>
    <scope>IDENTIFICATION</scope>
    <source>
        <strain evidence="3">14028-0561.14</strain>
        <tissue evidence="3">Whole fly</tissue>
    </source>
</reference>
<dbReference type="OrthoDB" id="7863136at2759"/>
<dbReference type="GeneID" id="108071676"/>
<keyword evidence="1" id="KW-0732">Signal</keyword>
<accession>A0A6P4HQY9</accession>
<sequence length="302" mass="33854">MRSVIFVVLALGLATGSAVPQPEVSETETLPSIEEMAKELGIDLNMDDYNLDLDLGLDLDLDSDLDFDLDLNSDLDLDYDVDLDKEFGLNMPEIPELPEDGSMDIDDFAFVDSMLKFFIKESKALGWYIVRVTERQLLKIFLYPYRQLEQLATDIEKRAVESEVCVSRETVHVAGVLERATLNFVVCGRNAAVNSVKIIVHTKRSILQLTLNGYQIFKKHRKCKNTRNQFLLKKCKAELYIMCIKYAAGAQKSVRQLVGLRRTVPAIATDATSCTTQATENAIQGLDDINASIDKCIATMLD</sequence>
<evidence type="ECO:0000256" key="1">
    <source>
        <dbReference type="SAM" id="SignalP"/>
    </source>
</evidence>
<keyword evidence="2" id="KW-1185">Reference proteome</keyword>